<feature type="transmembrane region" description="Helical" evidence="2">
    <location>
        <begin position="468"/>
        <end position="490"/>
    </location>
</feature>
<feature type="region of interest" description="Disordered" evidence="1">
    <location>
        <begin position="534"/>
        <end position="624"/>
    </location>
</feature>
<feature type="transmembrane region" description="Helical" evidence="2">
    <location>
        <begin position="299"/>
        <end position="325"/>
    </location>
</feature>
<feature type="transmembrane region" description="Helical" evidence="2">
    <location>
        <begin position="212"/>
        <end position="230"/>
    </location>
</feature>
<feature type="transmembrane region" description="Helical" evidence="2">
    <location>
        <begin position="168"/>
        <end position="191"/>
    </location>
</feature>
<gene>
    <name evidence="3" type="ORF">GCM10010502_51050</name>
</gene>
<feature type="compositionally biased region" description="Low complexity" evidence="1">
    <location>
        <begin position="574"/>
        <end position="584"/>
    </location>
</feature>
<dbReference type="EMBL" id="BMUB01000013">
    <property type="protein sequence ID" value="GGU91430.1"/>
    <property type="molecule type" value="Genomic_DNA"/>
</dbReference>
<dbReference type="AlphaFoldDB" id="A0A8H9HV77"/>
<evidence type="ECO:0000256" key="1">
    <source>
        <dbReference type="SAM" id="MobiDB-lite"/>
    </source>
</evidence>
<feature type="region of interest" description="Disordered" evidence="1">
    <location>
        <begin position="1"/>
        <end position="59"/>
    </location>
</feature>
<feature type="transmembrane region" description="Helical" evidence="2">
    <location>
        <begin position="260"/>
        <end position="279"/>
    </location>
</feature>
<sequence>MEGAPACGSCGRPTAPPPPTAVALPAVPQPAVPPPAVPPPAGPPGYYPPPPGRNAGYPPVGGPPAVGSWGAGQPYHPKSAQSPLLRLLTGTSWRPALRAAVGPTVVLLLAALVAAIPSDYSLDRAFPTPEFGDRFLSTLATALNALGAPFRLGFQNPITRSRSENLDVTFWVVPMTVTVLWCLALWLGLRAGLRRRKADGSQLTRGQAAGEALRTAVVLGLVTAVLGLIAGTDWNPGNTDGGYYGEGPGLKPSFSTDSGWIWAVGWTLLVGGLLAFTVYGTDALRWAAWRNPSVRGWAVAALTAGQALALTVGLASLTAFVLVAANSDQGWETPLSLAFLPNLGLLLLGLGSGATVRSDTTRGAVPGWSDYRDSHREFSFFDLHGETADWRWTGLLALAAAGLLGWTAYRRRLDTADRLRLAAVYAVLLTALTAASGGLFSTSVSLRAPTSGSWGGGNNSPSTQDTSVGLAFLSVLVACAVWALVGALLVPALLAALGGRGAAVPYGAVPYAAAPYGTTPYGAYGPVPPEVPHPGGPGFAGPPAGPVPGPVPPGVPLQAPPYGPVPPEVPHPAGPVADAPVVGVSEVLGSHDGPPAPAAGTPQPGAAPRPPEEPVDPSVWRDHP</sequence>
<reference evidence="3" key="1">
    <citation type="journal article" date="2014" name="Int. J. Syst. Evol. Microbiol.">
        <title>Complete genome sequence of Corynebacterium casei LMG S-19264T (=DSM 44701T), isolated from a smear-ripened cheese.</title>
        <authorList>
            <consortium name="US DOE Joint Genome Institute (JGI-PGF)"/>
            <person name="Walter F."/>
            <person name="Albersmeier A."/>
            <person name="Kalinowski J."/>
            <person name="Ruckert C."/>
        </authorList>
    </citation>
    <scope>NUCLEOTIDE SEQUENCE</scope>
    <source>
        <strain evidence="3">JCM 4434</strain>
    </source>
</reference>
<feature type="transmembrane region" description="Helical" evidence="2">
    <location>
        <begin position="96"/>
        <end position="116"/>
    </location>
</feature>
<feature type="transmembrane region" description="Helical" evidence="2">
    <location>
        <begin position="421"/>
        <end position="448"/>
    </location>
</feature>
<feature type="compositionally biased region" description="Pro residues" evidence="1">
    <location>
        <begin position="27"/>
        <end position="52"/>
    </location>
</feature>
<dbReference type="Proteomes" id="UP000610124">
    <property type="component" value="Unassembled WGS sequence"/>
</dbReference>
<proteinExistence type="predicted"/>
<protein>
    <submittedName>
        <fullName evidence="3">Uncharacterized protein</fullName>
    </submittedName>
</protein>
<accession>A0A8H9HV77</accession>
<feature type="transmembrane region" description="Helical" evidence="2">
    <location>
        <begin position="390"/>
        <end position="409"/>
    </location>
</feature>
<feature type="compositionally biased region" description="Pro residues" evidence="1">
    <location>
        <begin position="543"/>
        <end position="573"/>
    </location>
</feature>
<evidence type="ECO:0000256" key="2">
    <source>
        <dbReference type="SAM" id="Phobius"/>
    </source>
</evidence>
<reference evidence="3" key="2">
    <citation type="submission" date="2020-09" db="EMBL/GenBank/DDBJ databases">
        <authorList>
            <person name="Sun Q."/>
            <person name="Ohkuma M."/>
        </authorList>
    </citation>
    <scope>NUCLEOTIDE SEQUENCE</scope>
    <source>
        <strain evidence="3">JCM 4434</strain>
    </source>
</reference>
<organism evidence="3 4">
    <name type="scientific">Kitasatospora aureofaciens</name>
    <name type="common">Streptomyces aureofaciens</name>
    <dbReference type="NCBI Taxonomy" id="1894"/>
    <lineage>
        <taxon>Bacteria</taxon>
        <taxon>Bacillati</taxon>
        <taxon>Actinomycetota</taxon>
        <taxon>Actinomycetes</taxon>
        <taxon>Kitasatosporales</taxon>
        <taxon>Streptomycetaceae</taxon>
        <taxon>Kitasatospora</taxon>
    </lineage>
</organism>
<comment type="caution">
    <text evidence="3">The sequence shown here is derived from an EMBL/GenBank/DDBJ whole genome shotgun (WGS) entry which is preliminary data.</text>
</comment>
<keyword evidence="2" id="KW-1133">Transmembrane helix</keyword>
<keyword evidence="2" id="KW-0812">Transmembrane</keyword>
<evidence type="ECO:0000313" key="3">
    <source>
        <dbReference type="EMBL" id="GGU91430.1"/>
    </source>
</evidence>
<evidence type="ECO:0000313" key="4">
    <source>
        <dbReference type="Proteomes" id="UP000610124"/>
    </source>
</evidence>
<name>A0A8H9HV77_KITAU</name>
<keyword evidence="2" id="KW-0472">Membrane</keyword>